<protein>
    <submittedName>
        <fullName evidence="1">Uncharacterized protein</fullName>
    </submittedName>
</protein>
<dbReference type="EMBL" id="QRDZ01000005">
    <property type="protein sequence ID" value="RED84998.1"/>
    <property type="molecule type" value="Genomic_DNA"/>
</dbReference>
<reference evidence="1 2" key="1">
    <citation type="submission" date="2018-07" db="EMBL/GenBank/DDBJ databases">
        <title>Genomic Encyclopedia of Type Strains, Phase III (KMG-III): the genomes of soil and plant-associated and newly described type strains.</title>
        <authorList>
            <person name="Whitman W."/>
        </authorList>
    </citation>
    <scope>NUCLEOTIDE SEQUENCE [LARGE SCALE GENOMIC DNA]</scope>
    <source>
        <strain evidence="1 2">CECT 7287</strain>
    </source>
</reference>
<proteinExistence type="predicted"/>
<dbReference type="Proteomes" id="UP000256977">
    <property type="component" value="Unassembled WGS sequence"/>
</dbReference>
<dbReference type="AlphaFoldDB" id="A0A3D9KGM7"/>
<evidence type="ECO:0000313" key="1">
    <source>
        <dbReference type="EMBL" id="RED84998.1"/>
    </source>
</evidence>
<gene>
    <name evidence="1" type="ORF">DFP98_1052</name>
</gene>
<evidence type="ECO:0000313" key="2">
    <source>
        <dbReference type="Proteomes" id="UP000256977"/>
    </source>
</evidence>
<keyword evidence="2" id="KW-1185">Reference proteome</keyword>
<organism evidence="1 2">
    <name type="scientific">Cohnella phaseoli</name>
    <dbReference type="NCBI Taxonomy" id="456490"/>
    <lineage>
        <taxon>Bacteria</taxon>
        <taxon>Bacillati</taxon>
        <taxon>Bacillota</taxon>
        <taxon>Bacilli</taxon>
        <taxon>Bacillales</taxon>
        <taxon>Paenibacillaceae</taxon>
        <taxon>Cohnella</taxon>
    </lineage>
</organism>
<sequence>MSSGMSGYVILNLNIGNGASHDPATEYIVYTERGVA</sequence>
<accession>A0A3D9KGM7</accession>
<name>A0A3D9KGM7_9BACL</name>
<comment type="caution">
    <text evidence="1">The sequence shown here is derived from an EMBL/GenBank/DDBJ whole genome shotgun (WGS) entry which is preliminary data.</text>
</comment>